<keyword evidence="9" id="KW-1185">Reference proteome</keyword>
<dbReference type="AlphaFoldDB" id="A0A0U1L5Y5"/>
<dbReference type="RefSeq" id="WP_021166743.1">
    <property type="nucleotide sequence ID" value="NZ_CTRP01000015.1"/>
</dbReference>
<dbReference type="SUPFAM" id="SSF52218">
    <property type="entry name" value="Flavoproteins"/>
    <property type="match status" value="1"/>
</dbReference>
<dbReference type="InterPro" id="IPR023048">
    <property type="entry name" value="NADH:quinone_OxRdtase_FMN_depd"/>
</dbReference>
<dbReference type="HAMAP" id="MF_01216">
    <property type="entry name" value="Azoreductase_type1"/>
    <property type="match status" value="1"/>
</dbReference>
<comment type="cofactor">
    <cofactor evidence="6">
        <name>FMN</name>
        <dbReference type="ChEBI" id="CHEBI:58210"/>
    </cofactor>
    <text evidence="6">Binds 1 FMN per subunit.</text>
</comment>
<feature type="binding site" evidence="6">
    <location>
        <begin position="95"/>
        <end position="98"/>
    </location>
    <ligand>
        <name>FMN</name>
        <dbReference type="ChEBI" id="CHEBI:58210"/>
    </ligand>
</feature>
<dbReference type="EC" id="1.7.1.17" evidence="6"/>
<keyword evidence="4 6" id="KW-0520">NAD</keyword>
<accession>A0A0U1L5Y5</accession>
<comment type="catalytic activity">
    <reaction evidence="5">
        <text>N,N-dimethyl-1,4-phenylenediamine + anthranilate + 2 NAD(+) = 2-(4-dimethylaminophenyl)diazenylbenzoate + 2 NADH + 2 H(+)</text>
        <dbReference type="Rhea" id="RHEA:55872"/>
        <dbReference type="ChEBI" id="CHEBI:15378"/>
        <dbReference type="ChEBI" id="CHEBI:15783"/>
        <dbReference type="ChEBI" id="CHEBI:16567"/>
        <dbReference type="ChEBI" id="CHEBI:57540"/>
        <dbReference type="ChEBI" id="CHEBI:57945"/>
        <dbReference type="ChEBI" id="CHEBI:71579"/>
        <dbReference type="EC" id="1.7.1.17"/>
    </reaction>
    <physiologicalReaction direction="right-to-left" evidence="5">
        <dbReference type="Rhea" id="RHEA:55874"/>
    </physiologicalReaction>
</comment>
<proteinExistence type="inferred from homology"/>
<comment type="subunit">
    <text evidence="6">Homodimer.</text>
</comment>
<dbReference type="PANTHER" id="PTHR43741:SF7">
    <property type="entry name" value="FMN-DEPENDENT NADH:QUINONE OXIDOREDUCTASE"/>
    <property type="match status" value="1"/>
</dbReference>
<dbReference type="GO" id="GO:0016655">
    <property type="term" value="F:oxidoreductase activity, acting on NAD(P)H, quinone or similar compound as acceptor"/>
    <property type="evidence" value="ECO:0007669"/>
    <property type="project" value="InterPro"/>
</dbReference>
<evidence type="ECO:0000256" key="6">
    <source>
        <dbReference type="HAMAP-Rule" id="MF_01216"/>
    </source>
</evidence>
<dbReference type="EC" id="1.6.5.-" evidence="6"/>
<dbReference type="Pfam" id="PF02525">
    <property type="entry name" value="Flavodoxin_2"/>
    <property type="match status" value="1"/>
</dbReference>
<name>A0A0U1L5Y5_9FIRM</name>
<comment type="catalytic activity">
    <reaction evidence="6">
        <text>2 a quinone + NADH + H(+) = 2 a 1,4-benzosemiquinone + NAD(+)</text>
        <dbReference type="Rhea" id="RHEA:65952"/>
        <dbReference type="ChEBI" id="CHEBI:15378"/>
        <dbReference type="ChEBI" id="CHEBI:57540"/>
        <dbReference type="ChEBI" id="CHEBI:57945"/>
        <dbReference type="ChEBI" id="CHEBI:132124"/>
        <dbReference type="ChEBI" id="CHEBI:134225"/>
    </reaction>
</comment>
<dbReference type="EMBL" id="CTRP01000015">
    <property type="protein sequence ID" value="CQR74925.1"/>
    <property type="molecule type" value="Genomic_DNA"/>
</dbReference>
<evidence type="ECO:0000256" key="5">
    <source>
        <dbReference type="ARBA" id="ARBA00048542"/>
    </source>
</evidence>
<evidence type="ECO:0000256" key="1">
    <source>
        <dbReference type="ARBA" id="ARBA00022630"/>
    </source>
</evidence>
<protein>
    <recommendedName>
        <fullName evidence="6">FMN dependent NADH:quinone oxidoreductase</fullName>
        <ecNumber evidence="6">1.6.5.-</ecNumber>
    </recommendedName>
    <alternativeName>
        <fullName evidence="6">Azo-dye reductase</fullName>
    </alternativeName>
    <alternativeName>
        <fullName evidence="6">FMN-dependent NADH-azo compound oxidoreductase</fullName>
    </alternativeName>
    <alternativeName>
        <fullName evidence="6">FMN-dependent NADH-azoreductase</fullName>
        <ecNumber evidence="6">1.7.1.17</ecNumber>
    </alternativeName>
</protein>
<dbReference type="GO" id="GO:0010181">
    <property type="term" value="F:FMN binding"/>
    <property type="evidence" value="ECO:0007669"/>
    <property type="project" value="UniProtKB-UniRule"/>
</dbReference>
<dbReference type="InterPro" id="IPR003680">
    <property type="entry name" value="Flavodoxin_fold"/>
</dbReference>
<dbReference type="Proteomes" id="UP000049855">
    <property type="component" value="Unassembled WGS sequence"/>
</dbReference>
<dbReference type="Gene3D" id="3.40.50.360">
    <property type="match status" value="1"/>
</dbReference>
<gene>
    <name evidence="6" type="primary">azoR</name>
    <name evidence="8" type="ORF">SpAn4DRAFT_4282</name>
</gene>
<reference evidence="9" key="1">
    <citation type="submission" date="2015-03" db="EMBL/GenBank/DDBJ databases">
        <authorList>
            <person name="Nijsse Bart"/>
        </authorList>
    </citation>
    <scope>NUCLEOTIDE SEQUENCE [LARGE SCALE GENOMIC DNA]</scope>
</reference>
<evidence type="ECO:0000313" key="9">
    <source>
        <dbReference type="Proteomes" id="UP000049855"/>
    </source>
</evidence>
<evidence type="ECO:0000256" key="2">
    <source>
        <dbReference type="ARBA" id="ARBA00022643"/>
    </source>
</evidence>
<keyword evidence="2 6" id="KW-0288">FMN</keyword>
<dbReference type="InterPro" id="IPR050104">
    <property type="entry name" value="FMN-dep_NADH:Q_OxRdtase_AzoR1"/>
</dbReference>
<feature type="domain" description="Flavodoxin-like fold" evidence="7">
    <location>
        <begin position="3"/>
        <end position="199"/>
    </location>
</feature>
<comment type="similarity">
    <text evidence="6">Belongs to the azoreductase type 1 family.</text>
</comment>
<evidence type="ECO:0000256" key="3">
    <source>
        <dbReference type="ARBA" id="ARBA00023002"/>
    </source>
</evidence>
<dbReference type="GO" id="GO:0009055">
    <property type="term" value="F:electron transfer activity"/>
    <property type="evidence" value="ECO:0007669"/>
    <property type="project" value="UniProtKB-UniRule"/>
</dbReference>
<dbReference type="GO" id="GO:0016652">
    <property type="term" value="F:oxidoreductase activity, acting on NAD(P)H as acceptor"/>
    <property type="evidence" value="ECO:0007669"/>
    <property type="project" value="UniProtKB-UniRule"/>
</dbReference>
<evidence type="ECO:0000313" key="8">
    <source>
        <dbReference type="EMBL" id="CQR74925.1"/>
    </source>
</evidence>
<comment type="function">
    <text evidence="6">Also exhibits azoreductase activity. Catalyzes the reductive cleavage of the azo bond in aromatic azo compounds to the corresponding amines.</text>
</comment>
<evidence type="ECO:0000256" key="4">
    <source>
        <dbReference type="ARBA" id="ARBA00023027"/>
    </source>
</evidence>
<evidence type="ECO:0000259" key="7">
    <source>
        <dbReference type="Pfam" id="PF02525"/>
    </source>
</evidence>
<keyword evidence="1 6" id="KW-0285">Flavoprotein</keyword>
<comment type="caution">
    <text evidence="6">Lacks conserved residue(s) required for the propagation of feature annotation.</text>
</comment>
<sequence>MANVLVILANPRKNSYTVRLMQSFIKAYVNNNPTDTITELDLYKTEIPVIDSEVLEAWDKTEEQLTVKEKTLLDKIDHFTSQFLAADKVVIAAPMWNLQFPPMLTAYIANITVPGKTFEYTETGWKGLVANKPVLLIHVRGGVFSHGPAKAYDHAVPYLKSICNLLGIANFKTILCEGIEADPNKTEKIFEQAIHEVTELAKSF</sequence>
<dbReference type="InterPro" id="IPR029039">
    <property type="entry name" value="Flavoprotein-like_sf"/>
</dbReference>
<keyword evidence="3 6" id="KW-0560">Oxidoreductase</keyword>
<comment type="function">
    <text evidence="6">Quinone reductase that provides resistance to thiol-specific stress caused by electrophilic quinones.</text>
</comment>
<organism evidence="8 9">
    <name type="scientific">Sporomusa ovata</name>
    <dbReference type="NCBI Taxonomy" id="2378"/>
    <lineage>
        <taxon>Bacteria</taxon>
        <taxon>Bacillati</taxon>
        <taxon>Bacillota</taxon>
        <taxon>Negativicutes</taxon>
        <taxon>Selenomonadales</taxon>
        <taxon>Sporomusaceae</taxon>
        <taxon>Sporomusa</taxon>
    </lineage>
</organism>
<dbReference type="PANTHER" id="PTHR43741">
    <property type="entry name" value="FMN-DEPENDENT NADH-AZOREDUCTASE 1"/>
    <property type="match status" value="1"/>
</dbReference>